<dbReference type="AlphaFoldDB" id="A0A947CZM5"/>
<keyword evidence="13" id="KW-0969">Cilium</keyword>
<dbReference type="PANTHER" id="PTHR30531">
    <property type="entry name" value="FLAGELLAR BIOSYNTHETIC PROTEIN FLHB"/>
    <property type="match status" value="1"/>
</dbReference>
<dbReference type="InterPro" id="IPR006136">
    <property type="entry name" value="FlhB"/>
</dbReference>
<dbReference type="Gene3D" id="3.40.1690.10">
    <property type="entry name" value="secretion proteins EscU"/>
    <property type="match status" value="1"/>
</dbReference>
<keyword evidence="10 12" id="KW-0472">Membrane</keyword>
<dbReference type="FunFam" id="3.40.1690.10:FF:000001">
    <property type="entry name" value="Flagellar biosynthetic protein FlhB"/>
    <property type="match status" value="1"/>
</dbReference>
<gene>
    <name evidence="12 13" type="primary">flhB</name>
    <name evidence="13" type="ORF">KM312_02070</name>
</gene>
<evidence type="ECO:0000256" key="4">
    <source>
        <dbReference type="ARBA" id="ARBA00022448"/>
    </source>
</evidence>
<keyword evidence="5 12" id="KW-1003">Cell membrane</keyword>
<evidence type="ECO:0000256" key="10">
    <source>
        <dbReference type="ARBA" id="ARBA00023136"/>
    </source>
</evidence>
<comment type="caution">
    <text evidence="13">The sequence shown here is derived from an EMBL/GenBank/DDBJ whole genome shotgun (WGS) entry which is preliminary data.</text>
</comment>
<organism evidence="13 14">
    <name type="scientific">Hydrogenibacillus schlegelii</name>
    <name type="common">Bacillus schlegelii</name>
    <dbReference type="NCBI Taxonomy" id="1484"/>
    <lineage>
        <taxon>Bacteria</taxon>
        <taxon>Bacillati</taxon>
        <taxon>Bacillota</taxon>
        <taxon>Bacilli</taxon>
        <taxon>Bacillales</taxon>
        <taxon>Bacillales Family X. Incertae Sedis</taxon>
        <taxon>Hydrogenibacillus</taxon>
    </lineage>
</organism>
<dbReference type="SUPFAM" id="SSF160544">
    <property type="entry name" value="EscU C-terminal domain-like"/>
    <property type="match status" value="1"/>
</dbReference>
<feature type="transmembrane region" description="Helical" evidence="12">
    <location>
        <begin position="96"/>
        <end position="117"/>
    </location>
</feature>
<proteinExistence type="inferred from homology"/>
<keyword evidence="7 12" id="KW-1005">Bacterial flagellum biogenesis</keyword>
<evidence type="ECO:0000256" key="6">
    <source>
        <dbReference type="ARBA" id="ARBA00022692"/>
    </source>
</evidence>
<evidence type="ECO:0000256" key="1">
    <source>
        <dbReference type="ARBA" id="ARBA00004651"/>
    </source>
</evidence>
<evidence type="ECO:0000313" key="13">
    <source>
        <dbReference type="EMBL" id="MBT9281441.1"/>
    </source>
</evidence>
<comment type="caution">
    <text evidence="12">Lacks conserved residue(s) required for the propagation of feature annotation.</text>
</comment>
<dbReference type="EMBL" id="JAHHQF010000039">
    <property type="protein sequence ID" value="MBT9281441.1"/>
    <property type="molecule type" value="Genomic_DNA"/>
</dbReference>
<evidence type="ECO:0000256" key="8">
    <source>
        <dbReference type="ARBA" id="ARBA00022927"/>
    </source>
</evidence>
<dbReference type="GO" id="GO:0009306">
    <property type="term" value="P:protein secretion"/>
    <property type="evidence" value="ECO:0007669"/>
    <property type="project" value="InterPro"/>
</dbReference>
<dbReference type="Pfam" id="PF01312">
    <property type="entry name" value="Bac_export_2"/>
    <property type="match status" value="1"/>
</dbReference>
<keyword evidence="4 12" id="KW-0813">Transport</keyword>
<feature type="transmembrane region" description="Helical" evidence="12">
    <location>
        <begin position="44"/>
        <end position="65"/>
    </location>
</feature>
<keyword evidence="13" id="KW-0966">Cell projection</keyword>
<evidence type="ECO:0000256" key="5">
    <source>
        <dbReference type="ARBA" id="ARBA00022475"/>
    </source>
</evidence>
<dbReference type="InterPro" id="IPR006135">
    <property type="entry name" value="T3SS_substrate_exporter"/>
</dbReference>
<keyword evidence="6 12" id="KW-0812">Transmembrane</keyword>
<dbReference type="GO" id="GO:0005886">
    <property type="term" value="C:plasma membrane"/>
    <property type="evidence" value="ECO:0007669"/>
    <property type="project" value="UniProtKB-SubCell"/>
</dbReference>
<dbReference type="PANTHER" id="PTHR30531:SF12">
    <property type="entry name" value="FLAGELLAR BIOSYNTHETIC PROTEIN FLHB"/>
    <property type="match status" value="1"/>
</dbReference>
<evidence type="ECO:0000256" key="12">
    <source>
        <dbReference type="RuleBase" id="RU364091"/>
    </source>
</evidence>
<dbReference type="PRINTS" id="PR00950">
    <property type="entry name" value="TYPE3IMSPROT"/>
</dbReference>
<evidence type="ECO:0000256" key="7">
    <source>
        <dbReference type="ARBA" id="ARBA00022795"/>
    </source>
</evidence>
<evidence type="ECO:0000256" key="3">
    <source>
        <dbReference type="ARBA" id="ARBA00021622"/>
    </source>
</evidence>
<evidence type="ECO:0000256" key="2">
    <source>
        <dbReference type="ARBA" id="ARBA00010690"/>
    </source>
</evidence>
<accession>A0A947CZM5</accession>
<dbReference type="Proteomes" id="UP000748108">
    <property type="component" value="Unassembled WGS sequence"/>
</dbReference>
<comment type="subcellular location">
    <subcellularLocation>
        <location evidence="1">Cell membrane</location>
        <topology evidence="1">Multi-pass membrane protein</topology>
    </subcellularLocation>
</comment>
<comment type="function">
    <text evidence="12">Required for formation of the rod structure in the basal body of the flagellar apparatus. Together with FliI and FliH, may constitute the export apparatus of flagellin.</text>
</comment>
<evidence type="ECO:0000256" key="9">
    <source>
        <dbReference type="ARBA" id="ARBA00022989"/>
    </source>
</evidence>
<dbReference type="InterPro" id="IPR029025">
    <property type="entry name" value="T3SS_substrate_exporter_C"/>
</dbReference>
<keyword evidence="11 12" id="KW-1006">Bacterial flagellum protein export</keyword>
<dbReference type="NCBIfam" id="TIGR00328">
    <property type="entry name" value="flhB"/>
    <property type="match status" value="1"/>
</dbReference>
<reference evidence="13" key="1">
    <citation type="journal article" date="2021" name="Microbiology">
        <title>Metagenomic Analysis of the Microbial Community in the Underground Coal Fire Area (Kemerovo Region, Russia) Revealed Predominance of Thermophilic Members of the Phyla Deinococcus-thermus, Aquificae, and Firmicutes.</title>
        <authorList>
            <person name="Kadnikov V."/>
            <person name="Mardanov A.V."/>
            <person name="Beletsky A.V."/>
            <person name="Karnachuk O.V."/>
            <person name="Ravin N.V."/>
        </authorList>
    </citation>
    <scope>NUCLEOTIDE SEQUENCE</scope>
    <source>
        <strain evidence="13">RBS10-49</strain>
    </source>
</reference>
<evidence type="ECO:0000313" key="14">
    <source>
        <dbReference type="Proteomes" id="UP000748108"/>
    </source>
</evidence>
<keyword evidence="13" id="KW-0282">Flagellum</keyword>
<evidence type="ECO:0000256" key="11">
    <source>
        <dbReference type="ARBA" id="ARBA00023225"/>
    </source>
</evidence>
<comment type="similarity">
    <text evidence="2 12">Belongs to the type III secretion exporter family.</text>
</comment>
<name>A0A947CZM5_HYDSH</name>
<feature type="transmembrane region" description="Helical" evidence="12">
    <location>
        <begin position="200"/>
        <end position="218"/>
    </location>
</feature>
<sequence>MDRLPYPVALQFFAEEKTEPATPRKKEEARKKGQVAKSPEVSQAFVLLAGTLALAAVGGRIVAAFEAAFYRAASLGPEAATPGGIGTAFFQAVRDVAPWLGLFFGAVFAAAFFGQYVQVGSLMAVEPILPQLSRIDPIQGLRRLFGLRALVELGKALLKAAFLAAVLYGVLKNELARLPALAAMAPAGVAAAVGDLSLRLLFAAALASAVVAALDFGYQRFDYARKLRMTKQELKDEWKKTEGDPLTKSRLRRRRRELATRRMMQEVPKADVVITNPTHLSVALRYDALRDPAPRVVAKGADFLALRIREVARRHGVEVVENPPLARALYRDVPLGGRIPPAFYRAVAEVLAFVYRKKGRTLGGPER</sequence>
<dbReference type="GO" id="GO:0044780">
    <property type="term" value="P:bacterial-type flagellum assembly"/>
    <property type="evidence" value="ECO:0007669"/>
    <property type="project" value="InterPro"/>
</dbReference>
<keyword evidence="8 12" id="KW-0653">Protein transport</keyword>
<dbReference type="Gene3D" id="6.10.250.2080">
    <property type="match status" value="1"/>
</dbReference>
<protein>
    <recommendedName>
        <fullName evidence="3 12">Flagellar biosynthetic protein FlhB</fullName>
    </recommendedName>
</protein>
<keyword evidence="9 12" id="KW-1133">Transmembrane helix</keyword>